<dbReference type="GO" id="GO:0000977">
    <property type="term" value="F:RNA polymerase II transcription regulatory region sequence-specific DNA binding"/>
    <property type="evidence" value="ECO:0007669"/>
    <property type="project" value="TreeGrafter"/>
</dbReference>
<evidence type="ECO:0000313" key="7">
    <source>
        <dbReference type="EMBL" id="TRX90464.1"/>
    </source>
</evidence>
<dbReference type="PROSITE" id="PS00028">
    <property type="entry name" value="ZINC_FINGER_C2H2_1"/>
    <property type="match status" value="4"/>
</dbReference>
<evidence type="ECO:0000313" key="8">
    <source>
        <dbReference type="Proteomes" id="UP000319160"/>
    </source>
</evidence>
<dbReference type="InterPro" id="IPR013087">
    <property type="entry name" value="Znf_C2H2_type"/>
</dbReference>
<proteinExistence type="predicted"/>
<dbReference type="GO" id="GO:0005634">
    <property type="term" value="C:nucleus"/>
    <property type="evidence" value="ECO:0007669"/>
    <property type="project" value="TreeGrafter"/>
</dbReference>
<evidence type="ECO:0000256" key="5">
    <source>
        <dbReference type="PROSITE-ProRule" id="PRU00042"/>
    </source>
</evidence>
<keyword evidence="2" id="KW-0677">Repeat</keyword>
<organism evidence="7 8">
    <name type="scientific">Xylaria flabelliformis</name>
    <dbReference type="NCBI Taxonomy" id="2512241"/>
    <lineage>
        <taxon>Eukaryota</taxon>
        <taxon>Fungi</taxon>
        <taxon>Dikarya</taxon>
        <taxon>Ascomycota</taxon>
        <taxon>Pezizomycotina</taxon>
        <taxon>Sordariomycetes</taxon>
        <taxon>Xylariomycetidae</taxon>
        <taxon>Xylariales</taxon>
        <taxon>Xylariaceae</taxon>
        <taxon>Xylaria</taxon>
    </lineage>
</organism>
<sequence>MSEYFNNYDFDALMGPADQAFDFGFLDNSNPIGQNEAAGYDYNATYDFDPGMDFAVDPAFDFDFNASFQPGPLLPDATTITDQSSEGSPPTLLIQQQQSDAFSQRWTRISALAFTCQECDHSFNSKWDLDHHSSTENHATWACFQSGCSNRFHRSEDLYYHQSTPHLPSHREVWDGSAIACAECHEAFRSRIELVDHARYNKHSPYACLCGAKFARRDVLVRHLEGFTKESAKYQCTFCKRHRGKQAFRRRDHLVQHLRGYHKMEPEEINKASPPMSRVRSLQILICPHADCEAYRDDTFKALPWAEQHERRPFQKQSEYNKHMRDVHKESAFSCCVAGCDRVGAKGYMREKDLMKHLADKHPEAPNYSYICPEPLKYQCDICGKRLANVYTLEDHRIFVHASSLNVLTN</sequence>
<dbReference type="PANTHER" id="PTHR24409">
    <property type="entry name" value="ZINC FINGER PROTEIN 142"/>
    <property type="match status" value="1"/>
</dbReference>
<keyword evidence="8" id="KW-1185">Reference proteome</keyword>
<name>A0A553HR74_9PEZI</name>
<evidence type="ECO:0000256" key="2">
    <source>
        <dbReference type="ARBA" id="ARBA00022737"/>
    </source>
</evidence>
<dbReference type="GO" id="GO:0008270">
    <property type="term" value="F:zinc ion binding"/>
    <property type="evidence" value="ECO:0007669"/>
    <property type="project" value="UniProtKB-KW"/>
</dbReference>
<feature type="domain" description="C2H2-type" evidence="6">
    <location>
        <begin position="179"/>
        <end position="204"/>
    </location>
</feature>
<evidence type="ECO:0000256" key="1">
    <source>
        <dbReference type="ARBA" id="ARBA00022723"/>
    </source>
</evidence>
<dbReference type="STRING" id="2512241.A0A553HR74"/>
<feature type="domain" description="C2H2-type" evidence="6">
    <location>
        <begin position="114"/>
        <end position="139"/>
    </location>
</feature>
<reference evidence="8" key="1">
    <citation type="submission" date="2019-06" db="EMBL/GenBank/DDBJ databases">
        <title>Draft genome sequence of the griseofulvin-producing fungus Xylaria cubensis strain G536.</title>
        <authorList>
            <person name="Mead M.E."/>
            <person name="Raja H.A."/>
            <person name="Steenwyk J.L."/>
            <person name="Knowles S.L."/>
            <person name="Oberlies N.H."/>
            <person name="Rokas A."/>
        </authorList>
    </citation>
    <scope>NUCLEOTIDE SEQUENCE [LARGE SCALE GENOMIC DNA]</scope>
    <source>
        <strain evidence="8">G536</strain>
    </source>
</reference>
<evidence type="ECO:0000259" key="6">
    <source>
        <dbReference type="PROSITE" id="PS50157"/>
    </source>
</evidence>
<comment type="caution">
    <text evidence="7">The sequence shown here is derived from an EMBL/GenBank/DDBJ whole genome shotgun (WGS) entry which is preliminary data.</text>
</comment>
<keyword evidence="1" id="KW-0479">Metal-binding</keyword>
<dbReference type="SMART" id="SM00355">
    <property type="entry name" value="ZnF_C2H2"/>
    <property type="match status" value="7"/>
</dbReference>
<keyword evidence="3 5" id="KW-0863">Zinc-finger</keyword>
<dbReference type="PROSITE" id="PS50157">
    <property type="entry name" value="ZINC_FINGER_C2H2_2"/>
    <property type="match status" value="3"/>
</dbReference>
<dbReference type="PANTHER" id="PTHR24409:SF295">
    <property type="entry name" value="AZ2-RELATED"/>
    <property type="match status" value="1"/>
</dbReference>
<keyword evidence="4" id="KW-0862">Zinc</keyword>
<dbReference type="Gene3D" id="3.30.160.60">
    <property type="entry name" value="Classic Zinc Finger"/>
    <property type="match status" value="3"/>
</dbReference>
<dbReference type="Proteomes" id="UP000319160">
    <property type="component" value="Unassembled WGS sequence"/>
</dbReference>
<dbReference type="EMBL" id="VFLP01000055">
    <property type="protein sequence ID" value="TRX90464.1"/>
    <property type="molecule type" value="Genomic_DNA"/>
</dbReference>
<dbReference type="AlphaFoldDB" id="A0A553HR74"/>
<protein>
    <recommendedName>
        <fullName evidence="6">C2H2-type domain-containing protein</fullName>
    </recommendedName>
</protein>
<evidence type="ECO:0000256" key="3">
    <source>
        <dbReference type="ARBA" id="ARBA00022771"/>
    </source>
</evidence>
<feature type="domain" description="C2H2-type" evidence="6">
    <location>
        <begin position="378"/>
        <end position="406"/>
    </location>
</feature>
<gene>
    <name evidence="7" type="ORF">FHL15_008633</name>
</gene>
<dbReference type="GO" id="GO:0000981">
    <property type="term" value="F:DNA-binding transcription factor activity, RNA polymerase II-specific"/>
    <property type="evidence" value="ECO:0007669"/>
    <property type="project" value="TreeGrafter"/>
</dbReference>
<evidence type="ECO:0000256" key="4">
    <source>
        <dbReference type="ARBA" id="ARBA00022833"/>
    </source>
</evidence>
<accession>A0A553HR74</accession>
<dbReference type="OrthoDB" id="2687452at2759"/>